<evidence type="ECO:0000259" key="2">
    <source>
        <dbReference type="PROSITE" id="PS50883"/>
    </source>
</evidence>
<protein>
    <recommendedName>
        <fullName evidence="2">EAL domain-containing protein</fullName>
    </recommendedName>
</protein>
<sequence length="284" mass="31068">MLIALDDFGAGHSDFDRVWRIRPDIVKLDRSLVTALAEDPARLRVITQTVSVLHEAEALVLMEGIETAREALLALESDVDLVQGFYFARPHPELDRRARHDDIVALHGELARFRAAQRQRQKNLLAPFQNAIGYAGVLLSAGRSLDEAARSFLALPGALVCFVLDESGFQVGPNLWVEDQRTAQGPAFSPLAQADGACWARRPYFKRALQSPGRVQVTRPYRTLGGKGMTVTVSYAFQQAQPHGEAESGWRVVCGDVSWGPGGVRHAEEPDAADPPPTFPAPLA</sequence>
<evidence type="ECO:0000313" key="4">
    <source>
        <dbReference type="Proteomes" id="UP000244892"/>
    </source>
</evidence>
<reference evidence="3 4" key="1">
    <citation type="submission" date="2018-05" db="EMBL/GenBank/DDBJ databases">
        <title>complete genome sequence of Aquabacterium olei NBRC 110486.</title>
        <authorList>
            <person name="Tang B."/>
            <person name="Chang J."/>
            <person name="Zhang L."/>
            <person name="Yang H."/>
        </authorList>
    </citation>
    <scope>NUCLEOTIDE SEQUENCE [LARGE SCALE GENOMIC DNA]</scope>
    <source>
        <strain evidence="3 4">NBRC 110486</strain>
    </source>
</reference>
<dbReference type="Proteomes" id="UP000244892">
    <property type="component" value="Chromosome"/>
</dbReference>
<dbReference type="PANTHER" id="PTHR33121">
    <property type="entry name" value="CYCLIC DI-GMP PHOSPHODIESTERASE PDEF"/>
    <property type="match status" value="1"/>
</dbReference>
<dbReference type="OrthoDB" id="9813903at2"/>
<organism evidence="3 4">
    <name type="scientific">Aquabacterium olei</name>
    <dbReference type="NCBI Taxonomy" id="1296669"/>
    <lineage>
        <taxon>Bacteria</taxon>
        <taxon>Pseudomonadati</taxon>
        <taxon>Pseudomonadota</taxon>
        <taxon>Betaproteobacteria</taxon>
        <taxon>Burkholderiales</taxon>
        <taxon>Aquabacterium</taxon>
    </lineage>
</organism>
<dbReference type="Gene3D" id="3.20.20.450">
    <property type="entry name" value="EAL domain"/>
    <property type="match status" value="1"/>
</dbReference>
<dbReference type="Pfam" id="PF00563">
    <property type="entry name" value="EAL"/>
    <property type="match status" value="1"/>
</dbReference>
<dbReference type="CDD" id="cd01948">
    <property type="entry name" value="EAL"/>
    <property type="match status" value="1"/>
</dbReference>
<dbReference type="RefSeq" id="WP_109035712.1">
    <property type="nucleotide sequence ID" value="NZ_CP029210.1"/>
</dbReference>
<dbReference type="SUPFAM" id="SSF103190">
    <property type="entry name" value="Sensory domain-like"/>
    <property type="match status" value="1"/>
</dbReference>
<dbReference type="EMBL" id="CP029210">
    <property type="protein sequence ID" value="AWI53052.1"/>
    <property type="molecule type" value="Genomic_DNA"/>
</dbReference>
<dbReference type="GO" id="GO:0071111">
    <property type="term" value="F:cyclic-guanylate-specific phosphodiesterase activity"/>
    <property type="evidence" value="ECO:0007669"/>
    <property type="project" value="InterPro"/>
</dbReference>
<accession>A0A2U8FPR3</accession>
<dbReference type="Gene3D" id="3.30.450.20">
    <property type="entry name" value="PAS domain"/>
    <property type="match status" value="1"/>
</dbReference>
<dbReference type="InterPro" id="IPR029151">
    <property type="entry name" value="Sensor-like_sf"/>
</dbReference>
<dbReference type="InterPro" id="IPR050706">
    <property type="entry name" value="Cyclic-di-GMP_PDE-like"/>
</dbReference>
<dbReference type="PANTHER" id="PTHR33121:SF76">
    <property type="entry name" value="SIGNALING PROTEIN"/>
    <property type="match status" value="1"/>
</dbReference>
<dbReference type="KEGG" id="aon:DEH84_06110"/>
<dbReference type="InterPro" id="IPR035919">
    <property type="entry name" value="EAL_sf"/>
</dbReference>
<dbReference type="SUPFAM" id="SSF141868">
    <property type="entry name" value="EAL domain-like"/>
    <property type="match status" value="1"/>
</dbReference>
<feature type="region of interest" description="Disordered" evidence="1">
    <location>
        <begin position="263"/>
        <end position="284"/>
    </location>
</feature>
<proteinExistence type="predicted"/>
<feature type="compositionally biased region" description="Pro residues" evidence="1">
    <location>
        <begin position="273"/>
        <end position="284"/>
    </location>
</feature>
<name>A0A2U8FPR3_9BURK</name>
<evidence type="ECO:0000256" key="1">
    <source>
        <dbReference type="SAM" id="MobiDB-lite"/>
    </source>
</evidence>
<gene>
    <name evidence="3" type="ORF">DEH84_06110</name>
</gene>
<evidence type="ECO:0000313" key="3">
    <source>
        <dbReference type="EMBL" id="AWI53052.1"/>
    </source>
</evidence>
<feature type="domain" description="EAL" evidence="2">
    <location>
        <begin position="1"/>
        <end position="104"/>
    </location>
</feature>
<keyword evidence="4" id="KW-1185">Reference proteome</keyword>
<dbReference type="InterPro" id="IPR001633">
    <property type="entry name" value="EAL_dom"/>
</dbReference>
<dbReference type="AlphaFoldDB" id="A0A2U8FPR3"/>
<dbReference type="PROSITE" id="PS50883">
    <property type="entry name" value="EAL"/>
    <property type="match status" value="1"/>
</dbReference>